<keyword evidence="3" id="KW-1185">Reference proteome</keyword>
<evidence type="ECO:0000313" key="3">
    <source>
        <dbReference type="Proteomes" id="UP000799428"/>
    </source>
</evidence>
<reference evidence="2" key="1">
    <citation type="journal article" date="2020" name="Stud. Mycol.">
        <title>101 Dothideomycetes genomes: a test case for predicting lifestyles and emergence of pathogens.</title>
        <authorList>
            <person name="Haridas S."/>
            <person name="Albert R."/>
            <person name="Binder M."/>
            <person name="Bloem J."/>
            <person name="Labutti K."/>
            <person name="Salamov A."/>
            <person name="Andreopoulos B."/>
            <person name="Baker S."/>
            <person name="Barry K."/>
            <person name="Bills G."/>
            <person name="Bluhm B."/>
            <person name="Cannon C."/>
            <person name="Castanera R."/>
            <person name="Culley D."/>
            <person name="Daum C."/>
            <person name="Ezra D."/>
            <person name="Gonzalez J."/>
            <person name="Henrissat B."/>
            <person name="Kuo A."/>
            <person name="Liang C."/>
            <person name="Lipzen A."/>
            <person name="Lutzoni F."/>
            <person name="Magnuson J."/>
            <person name="Mondo S."/>
            <person name="Nolan M."/>
            <person name="Ohm R."/>
            <person name="Pangilinan J."/>
            <person name="Park H.-J."/>
            <person name="Ramirez L."/>
            <person name="Alfaro M."/>
            <person name="Sun H."/>
            <person name="Tritt A."/>
            <person name="Yoshinaga Y."/>
            <person name="Zwiers L.-H."/>
            <person name="Turgeon B."/>
            <person name="Goodwin S."/>
            <person name="Spatafora J."/>
            <person name="Crous P."/>
            <person name="Grigoriev I."/>
        </authorList>
    </citation>
    <scope>NUCLEOTIDE SEQUENCE</scope>
    <source>
        <strain evidence="2">CBS 279.74</strain>
    </source>
</reference>
<evidence type="ECO:0000259" key="1">
    <source>
        <dbReference type="Pfam" id="PF01965"/>
    </source>
</evidence>
<dbReference type="AlphaFoldDB" id="A0A6G1KH01"/>
<keyword evidence="2" id="KW-0808">Transferase</keyword>
<dbReference type="Gene3D" id="3.40.50.880">
    <property type="match status" value="1"/>
</dbReference>
<dbReference type="EMBL" id="MU005766">
    <property type="protein sequence ID" value="KAF2712108.1"/>
    <property type="molecule type" value="Genomic_DNA"/>
</dbReference>
<dbReference type="CDD" id="cd03139">
    <property type="entry name" value="GATase1_PfpI_2"/>
    <property type="match status" value="1"/>
</dbReference>
<proteinExistence type="predicted"/>
<keyword evidence="2" id="KW-0315">Glutamine amidotransferase</keyword>
<dbReference type="SUPFAM" id="SSF52317">
    <property type="entry name" value="Class I glutamine amidotransferase-like"/>
    <property type="match status" value="1"/>
</dbReference>
<organism evidence="2 3">
    <name type="scientific">Pleomassaria siparia CBS 279.74</name>
    <dbReference type="NCBI Taxonomy" id="1314801"/>
    <lineage>
        <taxon>Eukaryota</taxon>
        <taxon>Fungi</taxon>
        <taxon>Dikarya</taxon>
        <taxon>Ascomycota</taxon>
        <taxon>Pezizomycotina</taxon>
        <taxon>Dothideomycetes</taxon>
        <taxon>Pleosporomycetidae</taxon>
        <taxon>Pleosporales</taxon>
        <taxon>Pleomassariaceae</taxon>
        <taxon>Pleomassaria</taxon>
    </lineage>
</organism>
<dbReference type="InterPro" id="IPR029062">
    <property type="entry name" value="Class_I_gatase-like"/>
</dbReference>
<dbReference type="Pfam" id="PF01965">
    <property type="entry name" value="DJ-1_PfpI"/>
    <property type="match status" value="1"/>
</dbReference>
<sequence length="250" mass="26942">MAAVPVQPEITNTTALPVHFGLVVFPFYRVLDIFGPFDVFNSLATVYDIPMKLSVLSTTMDTVSSSPVGGPVIVNGSYNDFGESIKPTMTFAEYLAKNETKHVAIGGETSDIDVLVLPGGSGTRAIMEQEVAFVKAVFPKVKYVLSVCTGATIAARAGILDGRRATTNKKAWKWATSTGNSTEWIGRARWVDDGNIWSSSGVSAGTDMAYAWVSSVYGDAVSDYLSKVAEYTRWSDPNEDPFADIWGVPT</sequence>
<name>A0A6G1KH01_9PLEO</name>
<feature type="domain" description="DJ-1/PfpI" evidence="1">
    <location>
        <begin position="108"/>
        <end position="212"/>
    </location>
</feature>
<accession>A0A6G1KH01</accession>
<dbReference type="InterPro" id="IPR002818">
    <property type="entry name" value="DJ-1/PfpI"/>
</dbReference>
<dbReference type="OrthoDB" id="543156at2759"/>
<dbReference type="PANTHER" id="PTHR43130:SF15">
    <property type="entry name" value="THIJ_PFPI FAMILY PROTEIN (AFU_ORTHOLOGUE AFUA_5G14240)"/>
    <property type="match status" value="1"/>
</dbReference>
<protein>
    <submittedName>
        <fullName evidence="2">Class I glutamine amidotransferase-like protein</fullName>
    </submittedName>
</protein>
<gene>
    <name evidence="2" type="ORF">K504DRAFT_372546</name>
</gene>
<dbReference type="GO" id="GO:0016740">
    <property type="term" value="F:transferase activity"/>
    <property type="evidence" value="ECO:0007669"/>
    <property type="project" value="UniProtKB-KW"/>
</dbReference>
<dbReference type="InterPro" id="IPR052158">
    <property type="entry name" value="INH-QAR"/>
</dbReference>
<dbReference type="Proteomes" id="UP000799428">
    <property type="component" value="Unassembled WGS sequence"/>
</dbReference>
<evidence type="ECO:0000313" key="2">
    <source>
        <dbReference type="EMBL" id="KAF2712108.1"/>
    </source>
</evidence>
<dbReference type="PANTHER" id="PTHR43130">
    <property type="entry name" value="ARAC-FAMILY TRANSCRIPTIONAL REGULATOR"/>
    <property type="match status" value="1"/>
</dbReference>